<evidence type="ECO:0000256" key="2">
    <source>
        <dbReference type="ARBA" id="ARBA00022801"/>
    </source>
</evidence>
<dbReference type="RefSeq" id="WP_019511838.1">
    <property type="nucleotide sequence ID" value="NC_023036.2"/>
</dbReference>
<dbReference type="PANTHER" id="PTHR43037:SF1">
    <property type="entry name" value="BLL1128 PROTEIN"/>
    <property type="match status" value="1"/>
</dbReference>
<dbReference type="Gene3D" id="3.40.50.1820">
    <property type="entry name" value="alpha/beta hydrolase"/>
    <property type="match status" value="1"/>
</dbReference>
<evidence type="ECO:0000313" key="4">
    <source>
        <dbReference type="EMBL" id="AHC25320.1"/>
    </source>
</evidence>
<feature type="signal peptide" evidence="3">
    <location>
        <begin position="1"/>
        <end position="24"/>
    </location>
</feature>
<dbReference type="PANTHER" id="PTHR43037">
    <property type="entry name" value="UNNAMED PRODUCT-RELATED"/>
    <property type="match status" value="1"/>
</dbReference>
<keyword evidence="2" id="KW-0378">Hydrolase</keyword>
<evidence type="ECO:0000256" key="3">
    <source>
        <dbReference type="SAM" id="SignalP"/>
    </source>
</evidence>
<dbReference type="GO" id="GO:0005576">
    <property type="term" value="C:extracellular region"/>
    <property type="evidence" value="ECO:0007669"/>
    <property type="project" value="InterPro"/>
</dbReference>
<dbReference type="EMBL" id="CP006936">
    <property type="protein sequence ID" value="AHC25320.1"/>
    <property type="molecule type" value="Genomic_DNA"/>
</dbReference>
<dbReference type="GO" id="GO:0016787">
    <property type="term" value="F:hydrolase activity"/>
    <property type="evidence" value="ECO:0007669"/>
    <property type="project" value="UniProtKB-KW"/>
</dbReference>
<dbReference type="GeneID" id="43450265"/>
<gene>
    <name evidence="4" type="ORF">D174_12275</name>
</gene>
<dbReference type="InterPro" id="IPR050955">
    <property type="entry name" value="Plant_Biomass_Hydrol_Est"/>
</dbReference>
<name>V5XA40_MYCNE</name>
<dbReference type="eggNOG" id="COG3509">
    <property type="taxonomic scope" value="Bacteria"/>
</dbReference>
<dbReference type="Pfam" id="PF10503">
    <property type="entry name" value="Esterase_PHB"/>
    <property type="match status" value="1"/>
</dbReference>
<keyword evidence="5" id="KW-1185">Reference proteome</keyword>
<keyword evidence="1 3" id="KW-0732">Signal</keyword>
<sequence>MWGRRAAALLVVLACVLTPVPVAAAEAPVAHIDFGGLSRTYQVHVPPGTPKGLVLSLHAGGQTGAQQAALTDFDPVADQHGYVVVYPDGIDFSWADGRGASVPDRTGVDDVGFLVTLVQRLSADFGIPPGRVFVTGLSAGGFMANRLACERADVFAAIATVGASLGTNVGCHPSRPVSVLTIHGTLDPIVPIGGGPMMGRGGASTVLAATALVDSWRHLDACDADPLIEPQPGVDAQFVERVSYRCAEGSAVVYMRVDGGGHTWPGAPEILPANQVGPAIRSFSASEAAAVFFDEHGR</sequence>
<organism evidence="4 5">
    <name type="scientific">Mycolicibacterium neoaurum VKM Ac-1815D</name>
    <dbReference type="NCBI Taxonomy" id="700508"/>
    <lineage>
        <taxon>Bacteria</taxon>
        <taxon>Bacillati</taxon>
        <taxon>Actinomycetota</taxon>
        <taxon>Actinomycetes</taxon>
        <taxon>Mycobacteriales</taxon>
        <taxon>Mycobacteriaceae</taxon>
        <taxon>Mycolicibacterium</taxon>
    </lineage>
</organism>
<dbReference type="SUPFAM" id="SSF53474">
    <property type="entry name" value="alpha/beta-Hydrolases"/>
    <property type="match status" value="1"/>
</dbReference>
<reference evidence="4 5" key="1">
    <citation type="journal article" date="2014" name="Genome Announc.">
        <title>Complete Genome Sequence of Sterol-Transforming Mycobacterium neoaurum Strain VKM Ac-1815D.</title>
        <authorList>
            <person name="Shtratnikova V.Y."/>
            <person name="Bragin E.Y."/>
            <person name="Dovbnya D.V."/>
            <person name="Pekov Y.A."/>
            <person name="Schelkunov M.I."/>
            <person name="Strizhov N."/>
            <person name="Ivashina T.V."/>
            <person name="Ashapkin V.V."/>
            <person name="Donova M.V."/>
        </authorList>
    </citation>
    <scope>NUCLEOTIDE SEQUENCE [LARGE SCALE GENOMIC DNA]</scope>
    <source>
        <strain evidence="4 5">VKM Ac-1815D</strain>
    </source>
</reference>
<dbReference type="InterPro" id="IPR029058">
    <property type="entry name" value="AB_hydrolase_fold"/>
</dbReference>
<dbReference type="HOGENOM" id="CLU_027551_4_0_11"/>
<dbReference type="InterPro" id="IPR010126">
    <property type="entry name" value="Esterase_phb"/>
</dbReference>
<dbReference type="AlphaFoldDB" id="V5XA40"/>
<proteinExistence type="predicted"/>
<feature type="chain" id="PRO_5004742531" evidence="3">
    <location>
        <begin position="25"/>
        <end position="298"/>
    </location>
</feature>
<dbReference type="KEGG" id="mne:D174_12275"/>
<accession>V5XA40</accession>
<protein>
    <submittedName>
        <fullName evidence="4">Esterase</fullName>
    </submittedName>
</protein>
<evidence type="ECO:0000313" key="5">
    <source>
        <dbReference type="Proteomes" id="UP000018763"/>
    </source>
</evidence>
<evidence type="ECO:0000256" key="1">
    <source>
        <dbReference type="ARBA" id="ARBA00022729"/>
    </source>
</evidence>
<dbReference type="Proteomes" id="UP000018763">
    <property type="component" value="Chromosome"/>
</dbReference>